<protein>
    <recommendedName>
        <fullName evidence="5">ABC-type transport system involved in multi-copper enzyme maturation, permease component</fullName>
    </recommendedName>
</protein>
<feature type="transmembrane region" description="Helical" evidence="2">
    <location>
        <begin position="198"/>
        <end position="217"/>
    </location>
</feature>
<keyword evidence="2" id="KW-0812">Transmembrane</keyword>
<dbReference type="RefSeq" id="WP_089949535.1">
    <property type="nucleotide sequence ID" value="NZ_FOFR01000002.1"/>
</dbReference>
<evidence type="ECO:0000313" key="4">
    <source>
        <dbReference type="Proteomes" id="UP000199352"/>
    </source>
</evidence>
<dbReference type="AlphaFoldDB" id="A0A1H9D918"/>
<feature type="transmembrane region" description="Helical" evidence="2">
    <location>
        <begin position="134"/>
        <end position="152"/>
    </location>
</feature>
<name>A0A1H9D918_9PSEU</name>
<keyword evidence="2" id="KW-0472">Membrane</keyword>
<reference evidence="4" key="1">
    <citation type="submission" date="2016-10" db="EMBL/GenBank/DDBJ databases">
        <authorList>
            <person name="Varghese N."/>
            <person name="Submissions S."/>
        </authorList>
    </citation>
    <scope>NUCLEOTIDE SEQUENCE [LARGE SCALE GENOMIC DNA]</scope>
    <source>
        <strain evidence="4">CGMCC 4.3525</strain>
    </source>
</reference>
<evidence type="ECO:0000256" key="2">
    <source>
        <dbReference type="SAM" id="Phobius"/>
    </source>
</evidence>
<feature type="transmembrane region" description="Helical" evidence="2">
    <location>
        <begin position="224"/>
        <end position="242"/>
    </location>
</feature>
<feature type="transmembrane region" description="Helical" evidence="2">
    <location>
        <begin position="51"/>
        <end position="71"/>
    </location>
</feature>
<evidence type="ECO:0000313" key="3">
    <source>
        <dbReference type="EMBL" id="SEQ09859.1"/>
    </source>
</evidence>
<evidence type="ECO:0008006" key="5">
    <source>
        <dbReference type="Google" id="ProtNLM"/>
    </source>
</evidence>
<feature type="compositionally biased region" description="Basic and acidic residues" evidence="1">
    <location>
        <begin position="399"/>
        <end position="416"/>
    </location>
</feature>
<feature type="transmembrane region" description="Helical" evidence="2">
    <location>
        <begin position="159"/>
        <end position="178"/>
    </location>
</feature>
<evidence type="ECO:0000256" key="1">
    <source>
        <dbReference type="SAM" id="MobiDB-lite"/>
    </source>
</evidence>
<feature type="region of interest" description="Disordered" evidence="1">
    <location>
        <begin position="399"/>
        <end position="423"/>
    </location>
</feature>
<organism evidence="3 4">
    <name type="scientific">Lentzea xinjiangensis</name>
    <dbReference type="NCBI Taxonomy" id="402600"/>
    <lineage>
        <taxon>Bacteria</taxon>
        <taxon>Bacillati</taxon>
        <taxon>Actinomycetota</taxon>
        <taxon>Actinomycetes</taxon>
        <taxon>Pseudonocardiales</taxon>
        <taxon>Pseudonocardiaceae</taxon>
        <taxon>Lentzea</taxon>
    </lineage>
</organism>
<sequence length="487" mass="51709">MNRPFGALVLFETRLQLRNPIVLFLAVVTLGARTFTSWQQMPNWSVDTVDTATAVLILGAGAMLASNLATLRDSRGGLAELLAPLPVRPRTRTLAVLVAAVSVAVLLSALIMALHFATLLVGSVPVGRFDITELVTGVVMVGLMAATGVALARWVPGLIAAPITVLVLVWAMFQFPGVWLLPVVPDLKIAIDAARPPLWHLLYAVGLLVSVFAVAMLRHGVRAWPGTLLVAGLVAVVFGGVLTTTSPEASSPSANASRGRSDRLVTAGADHCETLNGVRYCSFPSFAAWIPLWQQAVDPVVAAAPPAARTELPSIVQRTRTGKFDLQAQRTVIMPDTSWGRNGGETASRRSLAAQMAGALTGFPPITVRETIDGCDARNQSRTVIALWLTGQVETAVEPERTHSQVRRPDGGEGTRTRATSDLGSVDYGDAELALAAKLLASPDAQKRIWEHWDVLVDPATTIEQALPLLGLTGDVPVEQPGGTPCR</sequence>
<dbReference type="OrthoDB" id="3665898at2"/>
<feature type="transmembrane region" description="Helical" evidence="2">
    <location>
        <begin position="21"/>
        <end position="39"/>
    </location>
</feature>
<gene>
    <name evidence="3" type="ORF">SAMN05216188_10255</name>
</gene>
<feature type="transmembrane region" description="Helical" evidence="2">
    <location>
        <begin position="92"/>
        <end position="114"/>
    </location>
</feature>
<keyword evidence="4" id="KW-1185">Reference proteome</keyword>
<keyword evidence="2" id="KW-1133">Transmembrane helix</keyword>
<dbReference type="Proteomes" id="UP000199352">
    <property type="component" value="Unassembled WGS sequence"/>
</dbReference>
<dbReference type="STRING" id="402600.SAMN05216188_10255"/>
<accession>A0A1H9D918</accession>
<proteinExistence type="predicted"/>
<dbReference type="EMBL" id="FOFR01000002">
    <property type="protein sequence ID" value="SEQ09859.1"/>
    <property type="molecule type" value="Genomic_DNA"/>
</dbReference>